<dbReference type="Gene3D" id="3.30.1300.30">
    <property type="entry name" value="GSPII I/J protein-like"/>
    <property type="match status" value="1"/>
</dbReference>
<comment type="similarity">
    <text evidence="2 9">Belongs to the GSP I family.</text>
</comment>
<dbReference type="InterPro" id="IPR012902">
    <property type="entry name" value="N_methyl_site"/>
</dbReference>
<keyword evidence="3" id="KW-1003">Cell membrane</keyword>
<keyword evidence="6 9" id="KW-0812">Transmembrane</keyword>
<comment type="subunit">
    <text evidence="9">Type II secretion is composed of four main components: the outer membrane complex, the inner membrane complex, the cytoplasmic secretion ATPase and the periplasm-spanning pseudopilus.</text>
</comment>
<dbReference type="Pfam" id="PF02501">
    <property type="entry name" value="T2SSI"/>
    <property type="match status" value="1"/>
</dbReference>
<dbReference type="EMBL" id="AMRJ01000022">
    <property type="protein sequence ID" value="EKF73591.1"/>
    <property type="molecule type" value="Genomic_DNA"/>
</dbReference>
<keyword evidence="4 9" id="KW-0488">Methylation</keyword>
<gene>
    <name evidence="11" type="ORF">A11A3_12725</name>
</gene>
<dbReference type="InterPro" id="IPR010052">
    <property type="entry name" value="T2SS_protein-GspI"/>
</dbReference>
<keyword evidence="5 9" id="KW-0997">Cell inner membrane</keyword>
<evidence type="ECO:0000256" key="5">
    <source>
        <dbReference type="ARBA" id="ARBA00022519"/>
    </source>
</evidence>
<name>L0W9F9_9GAMM</name>
<comment type="PTM">
    <text evidence="9">Cleaved by prepilin peptidase.</text>
</comment>
<dbReference type="InterPro" id="IPR003413">
    <property type="entry name" value="T2SS_GspI_C"/>
</dbReference>
<dbReference type="NCBIfam" id="TIGR01707">
    <property type="entry name" value="gspI"/>
    <property type="match status" value="1"/>
</dbReference>
<comment type="function">
    <text evidence="9">Component of the type II secretion system required for the energy-dependent secretion of extracellular factors such as proteases and toxins from the periplasm.</text>
</comment>
<evidence type="ECO:0000313" key="12">
    <source>
        <dbReference type="Proteomes" id="UP000010164"/>
    </source>
</evidence>
<dbReference type="GO" id="GO:0015628">
    <property type="term" value="P:protein secretion by the type II secretion system"/>
    <property type="evidence" value="ECO:0007669"/>
    <property type="project" value="UniProtKB-UniRule"/>
</dbReference>
<comment type="subcellular location">
    <subcellularLocation>
        <location evidence="1 9">Cell inner membrane</location>
        <topology evidence="1 9">Single-pass membrane protein</topology>
    </subcellularLocation>
</comment>
<evidence type="ECO:0000256" key="9">
    <source>
        <dbReference type="RuleBase" id="RU368030"/>
    </source>
</evidence>
<dbReference type="STRING" id="1177179.A11A3_12725"/>
<feature type="transmembrane region" description="Helical" evidence="9">
    <location>
        <begin position="12"/>
        <end position="31"/>
    </location>
</feature>
<evidence type="ECO:0000256" key="1">
    <source>
        <dbReference type="ARBA" id="ARBA00004377"/>
    </source>
</evidence>
<keyword evidence="12" id="KW-1185">Reference proteome</keyword>
<keyword evidence="7 9" id="KW-1133">Transmembrane helix</keyword>
<dbReference type="AlphaFoldDB" id="L0W9F9"/>
<accession>L0W9F9</accession>
<organism evidence="11 12">
    <name type="scientific">Alcanivorax hongdengensis A-11-3</name>
    <dbReference type="NCBI Taxonomy" id="1177179"/>
    <lineage>
        <taxon>Bacteria</taxon>
        <taxon>Pseudomonadati</taxon>
        <taxon>Pseudomonadota</taxon>
        <taxon>Gammaproteobacteria</taxon>
        <taxon>Oceanospirillales</taxon>
        <taxon>Alcanivoracaceae</taxon>
        <taxon>Alcanivorax</taxon>
    </lineage>
</organism>
<dbReference type="GO" id="GO:0015627">
    <property type="term" value="C:type II protein secretion system complex"/>
    <property type="evidence" value="ECO:0007669"/>
    <property type="project" value="UniProtKB-UniRule"/>
</dbReference>
<evidence type="ECO:0000256" key="8">
    <source>
        <dbReference type="ARBA" id="ARBA00023136"/>
    </source>
</evidence>
<dbReference type="eggNOG" id="COG2165">
    <property type="taxonomic scope" value="Bacteria"/>
</dbReference>
<dbReference type="GO" id="GO:0005886">
    <property type="term" value="C:plasma membrane"/>
    <property type="evidence" value="ECO:0007669"/>
    <property type="project" value="UniProtKB-SubCell"/>
</dbReference>
<dbReference type="OrthoDB" id="6121517at2"/>
<reference evidence="11 12" key="1">
    <citation type="journal article" date="2012" name="J. Bacteriol.">
        <title>Genome Sequence of the Alkane-Degrading Bacterium Alcanivorax hongdengensis Type Strain A-11-3.</title>
        <authorList>
            <person name="Lai Q."/>
            <person name="Shao Z."/>
        </authorList>
    </citation>
    <scope>NUCLEOTIDE SEQUENCE [LARGE SCALE GENOMIC DNA]</scope>
    <source>
        <strain evidence="11 12">A-11-3</strain>
    </source>
</reference>
<evidence type="ECO:0000313" key="11">
    <source>
        <dbReference type="EMBL" id="EKF73591.1"/>
    </source>
</evidence>
<evidence type="ECO:0000256" key="3">
    <source>
        <dbReference type="ARBA" id="ARBA00022475"/>
    </source>
</evidence>
<feature type="domain" description="Type II secretion system protein GspI C-terminal" evidence="10">
    <location>
        <begin position="46"/>
        <end position="123"/>
    </location>
</feature>
<evidence type="ECO:0000256" key="7">
    <source>
        <dbReference type="ARBA" id="ARBA00022989"/>
    </source>
</evidence>
<dbReference type="SUPFAM" id="SSF54523">
    <property type="entry name" value="Pili subunits"/>
    <property type="match status" value="1"/>
</dbReference>
<protein>
    <recommendedName>
        <fullName evidence="9">Type II secretion system protein I</fullName>
        <shortName evidence="9">T2SS minor pseudopilin I</shortName>
    </recommendedName>
</protein>
<dbReference type="PANTHER" id="PTHR38779">
    <property type="entry name" value="TYPE II SECRETION SYSTEM PROTEIN I-RELATED"/>
    <property type="match status" value="1"/>
</dbReference>
<dbReference type="PANTHER" id="PTHR38779:SF2">
    <property type="entry name" value="TYPE II SECRETION SYSTEM PROTEIN I-RELATED"/>
    <property type="match status" value="1"/>
</dbReference>
<evidence type="ECO:0000259" key="10">
    <source>
        <dbReference type="Pfam" id="PF02501"/>
    </source>
</evidence>
<comment type="caution">
    <text evidence="11">The sequence shown here is derived from an EMBL/GenBank/DDBJ whole genome shotgun (WGS) entry which is preliminary data.</text>
</comment>
<dbReference type="InterPro" id="IPR045584">
    <property type="entry name" value="Pilin-like"/>
</dbReference>
<dbReference type="PROSITE" id="PS00409">
    <property type="entry name" value="PROKAR_NTER_METHYL"/>
    <property type="match status" value="1"/>
</dbReference>
<keyword evidence="8 9" id="KW-0472">Membrane</keyword>
<evidence type="ECO:0000256" key="2">
    <source>
        <dbReference type="ARBA" id="ARBA00008358"/>
    </source>
</evidence>
<sequence length="130" mass="14189">MSRRGSAQRGFTLVEVLIAVAVLALVMVVLGQTMGSTARAYTNINETRLGYLVAADKLVELQVYQQWPSTGTSDSQEERNGRDWWIRTRISDGPYPDTRRVDIDVGPMNGEDKGGLAYSLASLIGKPVSG</sequence>
<dbReference type="Pfam" id="PF07963">
    <property type="entry name" value="N_methyl"/>
    <property type="match status" value="1"/>
</dbReference>
<evidence type="ECO:0000256" key="6">
    <source>
        <dbReference type="ARBA" id="ARBA00022692"/>
    </source>
</evidence>
<evidence type="ECO:0000256" key="4">
    <source>
        <dbReference type="ARBA" id="ARBA00022481"/>
    </source>
</evidence>
<proteinExistence type="inferred from homology"/>
<dbReference type="RefSeq" id="WP_008929717.1">
    <property type="nucleotide sequence ID" value="NZ_AMRJ01000022.1"/>
</dbReference>
<dbReference type="Proteomes" id="UP000010164">
    <property type="component" value="Unassembled WGS sequence"/>
</dbReference>
<dbReference type="NCBIfam" id="TIGR02532">
    <property type="entry name" value="IV_pilin_GFxxxE"/>
    <property type="match status" value="1"/>
</dbReference>
<dbReference type="PATRIC" id="fig|1177179.3.peg.2531"/>